<protein>
    <recommendedName>
        <fullName evidence="4">Lipoprotein</fullName>
    </recommendedName>
</protein>
<reference evidence="3" key="1">
    <citation type="journal article" date="2019" name="Int. J. Syst. Evol. Microbiol.">
        <title>The Global Catalogue of Microorganisms (GCM) 10K type strain sequencing project: providing services to taxonomists for standard genome sequencing and annotation.</title>
        <authorList>
            <consortium name="The Broad Institute Genomics Platform"/>
            <consortium name="The Broad Institute Genome Sequencing Center for Infectious Disease"/>
            <person name="Wu L."/>
            <person name="Ma J."/>
        </authorList>
    </citation>
    <scope>NUCLEOTIDE SEQUENCE [LARGE SCALE GENOMIC DNA]</scope>
    <source>
        <strain evidence="3">JCM 17106</strain>
    </source>
</reference>
<dbReference type="EMBL" id="BAABCW010000002">
    <property type="protein sequence ID" value="GAA4110171.1"/>
    <property type="molecule type" value="Genomic_DNA"/>
</dbReference>
<comment type="caution">
    <text evidence="2">The sequence shown here is derived from an EMBL/GenBank/DDBJ whole genome shotgun (WGS) entry which is preliminary data.</text>
</comment>
<dbReference type="Proteomes" id="UP001500459">
    <property type="component" value="Unassembled WGS sequence"/>
</dbReference>
<evidence type="ECO:0000313" key="2">
    <source>
        <dbReference type="EMBL" id="GAA4110171.1"/>
    </source>
</evidence>
<proteinExistence type="predicted"/>
<accession>A0ABP7XB70</accession>
<dbReference type="PROSITE" id="PS51257">
    <property type="entry name" value="PROKAR_LIPOPROTEIN"/>
    <property type="match status" value="1"/>
</dbReference>
<evidence type="ECO:0000256" key="1">
    <source>
        <dbReference type="SAM" id="SignalP"/>
    </source>
</evidence>
<keyword evidence="1" id="KW-0732">Signal</keyword>
<organism evidence="2 3">
    <name type="scientific">Aquimarina addita</name>
    <dbReference type="NCBI Taxonomy" id="870485"/>
    <lineage>
        <taxon>Bacteria</taxon>
        <taxon>Pseudomonadati</taxon>
        <taxon>Bacteroidota</taxon>
        <taxon>Flavobacteriia</taxon>
        <taxon>Flavobacteriales</taxon>
        <taxon>Flavobacteriaceae</taxon>
        <taxon>Aquimarina</taxon>
    </lineage>
</organism>
<keyword evidence="3" id="KW-1185">Reference proteome</keyword>
<evidence type="ECO:0000313" key="3">
    <source>
        <dbReference type="Proteomes" id="UP001500459"/>
    </source>
</evidence>
<name>A0ABP7XB70_9FLAO</name>
<feature type="chain" id="PRO_5047162004" description="Lipoprotein" evidence="1">
    <location>
        <begin position="27"/>
        <end position="149"/>
    </location>
</feature>
<sequence length="149" mass="16535">MKSMNRIICFLTIIVLISCKSNTTIAQQNESDSISKPPVEKPKFYEVNAPQVDPNTIIFKGIITGKTTQQDVCGKKNLNTIEIKVTNVVASGAGLSSTLTIGNHIFLVHIDKIAKRIKKMTNNSTIQFIAKEKLCQDMSTTSYELIEMK</sequence>
<evidence type="ECO:0008006" key="4">
    <source>
        <dbReference type="Google" id="ProtNLM"/>
    </source>
</evidence>
<feature type="signal peptide" evidence="1">
    <location>
        <begin position="1"/>
        <end position="26"/>
    </location>
</feature>
<gene>
    <name evidence="2" type="ORF">GCM10022393_07120</name>
</gene>